<keyword evidence="1" id="KW-0479">Metal-binding</keyword>
<organism evidence="4 5">
    <name type="scientific">Paenibacillus thalictri</name>
    <dbReference type="NCBI Taxonomy" id="2527873"/>
    <lineage>
        <taxon>Bacteria</taxon>
        <taxon>Bacillati</taxon>
        <taxon>Bacillota</taxon>
        <taxon>Bacilli</taxon>
        <taxon>Bacillales</taxon>
        <taxon>Paenibacillaceae</taxon>
        <taxon>Paenibacillus</taxon>
    </lineage>
</organism>
<dbReference type="Proteomes" id="UP000293142">
    <property type="component" value="Unassembled WGS sequence"/>
</dbReference>
<evidence type="ECO:0000313" key="4">
    <source>
        <dbReference type="EMBL" id="TBL80024.1"/>
    </source>
</evidence>
<dbReference type="InterPro" id="IPR011234">
    <property type="entry name" value="Fumarylacetoacetase-like_C"/>
</dbReference>
<dbReference type="OrthoDB" id="9805307at2"/>
<dbReference type="Gene3D" id="3.90.850.10">
    <property type="entry name" value="Fumarylacetoacetase-like, C-terminal domain"/>
    <property type="match status" value="1"/>
</dbReference>
<dbReference type="Pfam" id="PF01557">
    <property type="entry name" value="FAA_hydrolase"/>
    <property type="match status" value="1"/>
</dbReference>
<dbReference type="InterPro" id="IPR018833">
    <property type="entry name" value="Rv2993c-like_N"/>
</dbReference>
<evidence type="ECO:0000259" key="2">
    <source>
        <dbReference type="Pfam" id="PF01557"/>
    </source>
</evidence>
<protein>
    <submittedName>
        <fullName evidence="4">DUF2437 domain-containing protein</fullName>
    </submittedName>
</protein>
<dbReference type="GO" id="GO:0003824">
    <property type="term" value="F:catalytic activity"/>
    <property type="evidence" value="ECO:0007669"/>
    <property type="project" value="InterPro"/>
</dbReference>
<dbReference type="GO" id="GO:0046872">
    <property type="term" value="F:metal ion binding"/>
    <property type="evidence" value="ECO:0007669"/>
    <property type="project" value="UniProtKB-KW"/>
</dbReference>
<dbReference type="Pfam" id="PF10370">
    <property type="entry name" value="Rv2993c-like_N"/>
    <property type="match status" value="1"/>
</dbReference>
<gene>
    <name evidence="4" type="ORF">EYB31_09885</name>
</gene>
<evidence type="ECO:0000256" key="1">
    <source>
        <dbReference type="ARBA" id="ARBA00022723"/>
    </source>
</evidence>
<accession>A0A4Q9DSZ3</accession>
<evidence type="ECO:0000259" key="3">
    <source>
        <dbReference type="Pfam" id="PF10370"/>
    </source>
</evidence>
<dbReference type="EMBL" id="SIRE01000006">
    <property type="protein sequence ID" value="TBL80024.1"/>
    <property type="molecule type" value="Genomic_DNA"/>
</dbReference>
<proteinExistence type="predicted"/>
<name>A0A4Q9DSZ3_9BACL</name>
<dbReference type="InterPro" id="IPR036663">
    <property type="entry name" value="Fumarylacetoacetase_C_sf"/>
</dbReference>
<feature type="domain" description="Fumarylacetoacetase-like C-terminal" evidence="2">
    <location>
        <begin position="58"/>
        <end position="251"/>
    </location>
</feature>
<dbReference type="SUPFAM" id="SSF56529">
    <property type="entry name" value="FAH"/>
    <property type="match status" value="1"/>
</dbReference>
<dbReference type="PANTHER" id="PTHR11820">
    <property type="entry name" value="ACYLPYRUVASE"/>
    <property type="match status" value="1"/>
</dbReference>
<feature type="domain" description="Rv2993c-like N-terminal" evidence="3">
    <location>
        <begin position="1"/>
        <end position="52"/>
    </location>
</feature>
<comment type="caution">
    <text evidence="4">The sequence shown here is derived from an EMBL/GenBank/DDBJ whole genome shotgun (WGS) entry which is preliminary data.</text>
</comment>
<sequence>MKFARFKHNLTGTEAAAFVTEEGLHVIQGDIFGSWTEAGAIFPFSEVTLLPPLRPNSIIGIGANYIAAGQTRPARLPEIPLFFHKPISSLNGPNDEILIPRGLDKLNFECELAVVIGKQGKYIPVEKAQEHIFGYTIANDVSAVQLTHPGGHWMLVKSGDTFTPLGPYIETELDPYRLTIQSKLNSELKQNSPTERIIYPIAGIISYLSQLLTLQPGDVILTGTPEGAGEMRAGDTIECSIAGIGSLSNRVIQSLS</sequence>
<reference evidence="4 5" key="1">
    <citation type="submission" date="2019-02" db="EMBL/GenBank/DDBJ databases">
        <title>Paenibacillus sp. nov., isolated from surface-sterilized tissue of Thalictrum simplex L.</title>
        <authorList>
            <person name="Tuo L."/>
        </authorList>
    </citation>
    <scope>NUCLEOTIDE SEQUENCE [LARGE SCALE GENOMIC DNA]</scope>
    <source>
        <strain evidence="4 5">N2SHLJ1</strain>
    </source>
</reference>
<dbReference type="AlphaFoldDB" id="A0A4Q9DSZ3"/>
<evidence type="ECO:0000313" key="5">
    <source>
        <dbReference type="Proteomes" id="UP000293142"/>
    </source>
</evidence>
<keyword evidence="5" id="KW-1185">Reference proteome</keyword>